<dbReference type="EMBL" id="MFKX01000029">
    <property type="protein sequence ID" value="OGG57316.1"/>
    <property type="molecule type" value="Genomic_DNA"/>
</dbReference>
<sequence length="717" mass="75292">MRKLALLFGITMFFAPIFAFGASSDWLKKLCPNGLTGNPPGRQTFPLDTITEESTANALKEYTRKVTCSNACFDSEVSIKISVEMVQGGDSAIALPRPVVVLDTKKINRCNAKATPTAQDAKAAGRGCDTKNQPQISIALPSGEKKGPKSRCYEEISTAINGAFSSLKNGDFKGVSSSLASLDKLGTEAPLVTDLDTRVSQPLADAFGADVAQQIVSSGNSAEAEAALKSGKKEDIEKVLERSGVVITDDVRDKIARLAPPSAGSTDDAGSGGSDGTRPDSTFPSPDDRNNLSIDPTGQPSAQTRQWRDARGQLAEAVDPNVLGSLTADAQRRICGTVQNCYVTPEAQFATMARETDGDVRNNTGDRGCSYSLAQANACQSGWGTFLSRYERVYGEPYLLHTTDLKNPSMNPEWIASQSARMQAVILQSKGEQVGGDFGRLLAAYNGSGYAAAVYGNGALRNAYALQSGSANQYWQAAYNSALAAVGTGPTITNLAAANIPSGGVTSVSPFGNVNPFLSASPVGYSSDLYSNYISPGTILNQESYCVTSTQPLTIYRISAGTPYPSNCYNAPGVQSVQAVPNFTQPLQPMAQPIQQFSPQPVSSQILPQGGVISGGTSTATPSLIQPVAALIVQPKEVSRGTPIVVSWSSVGMRASPPCQVFAELSGVSALIGQGSEGTRQLPTGATTTPGVWNFTLQCVALWSGSLVEQKTSAIVH</sequence>
<dbReference type="Proteomes" id="UP000177958">
    <property type="component" value="Unassembled WGS sequence"/>
</dbReference>
<dbReference type="AlphaFoldDB" id="A0A1F6D7C3"/>
<accession>A0A1F6D7C3</accession>
<protein>
    <submittedName>
        <fullName evidence="2">Uncharacterized protein</fullName>
    </submittedName>
</protein>
<name>A0A1F6D7C3_9BACT</name>
<comment type="caution">
    <text evidence="2">The sequence shown here is derived from an EMBL/GenBank/DDBJ whole genome shotgun (WGS) entry which is preliminary data.</text>
</comment>
<feature type="region of interest" description="Disordered" evidence="1">
    <location>
        <begin position="256"/>
        <end position="308"/>
    </location>
</feature>
<gene>
    <name evidence="2" type="ORF">A2853_02235</name>
</gene>
<evidence type="ECO:0000313" key="3">
    <source>
        <dbReference type="Proteomes" id="UP000177958"/>
    </source>
</evidence>
<feature type="compositionally biased region" description="Polar residues" evidence="1">
    <location>
        <begin position="291"/>
        <end position="305"/>
    </location>
</feature>
<evidence type="ECO:0000256" key="1">
    <source>
        <dbReference type="SAM" id="MobiDB-lite"/>
    </source>
</evidence>
<evidence type="ECO:0000313" key="2">
    <source>
        <dbReference type="EMBL" id="OGG57316.1"/>
    </source>
</evidence>
<reference evidence="2 3" key="1">
    <citation type="journal article" date="2016" name="Nat. Commun.">
        <title>Thousands of microbial genomes shed light on interconnected biogeochemical processes in an aquifer system.</title>
        <authorList>
            <person name="Anantharaman K."/>
            <person name="Brown C.T."/>
            <person name="Hug L.A."/>
            <person name="Sharon I."/>
            <person name="Castelle C.J."/>
            <person name="Probst A.J."/>
            <person name="Thomas B.C."/>
            <person name="Singh A."/>
            <person name="Wilkins M.J."/>
            <person name="Karaoz U."/>
            <person name="Brodie E.L."/>
            <person name="Williams K.H."/>
            <person name="Hubbard S.S."/>
            <person name="Banfield J.F."/>
        </authorList>
    </citation>
    <scope>NUCLEOTIDE SEQUENCE [LARGE SCALE GENOMIC DNA]</scope>
</reference>
<organism evidence="2 3">
    <name type="scientific">Candidatus Kaiserbacteria bacterium RIFCSPHIGHO2_01_FULL_55_17</name>
    <dbReference type="NCBI Taxonomy" id="1798484"/>
    <lineage>
        <taxon>Bacteria</taxon>
        <taxon>Candidatus Kaiseribacteriota</taxon>
    </lineage>
</organism>
<proteinExistence type="predicted"/>